<feature type="transmembrane region" description="Helical" evidence="6">
    <location>
        <begin position="74"/>
        <end position="95"/>
    </location>
</feature>
<keyword evidence="3 6" id="KW-0812">Transmembrane</keyword>
<dbReference type="PANTHER" id="PTHR23501:SF191">
    <property type="entry name" value="VACUOLAR BASIC AMINO ACID TRANSPORTER 4"/>
    <property type="match status" value="1"/>
</dbReference>
<evidence type="ECO:0000313" key="8">
    <source>
        <dbReference type="Proteomes" id="UP000070544"/>
    </source>
</evidence>
<feature type="transmembrane region" description="Helical" evidence="6">
    <location>
        <begin position="7"/>
        <end position="25"/>
    </location>
</feature>
<keyword evidence="4 6" id="KW-1133">Transmembrane helix</keyword>
<keyword evidence="8" id="KW-1185">Reference proteome</keyword>
<evidence type="ECO:0000256" key="4">
    <source>
        <dbReference type="ARBA" id="ARBA00022989"/>
    </source>
</evidence>
<dbReference type="SUPFAM" id="SSF103473">
    <property type="entry name" value="MFS general substrate transporter"/>
    <property type="match status" value="1"/>
</dbReference>
<evidence type="ECO:0000256" key="3">
    <source>
        <dbReference type="ARBA" id="ARBA00022692"/>
    </source>
</evidence>
<proteinExistence type="predicted"/>
<dbReference type="OrthoDB" id="440553at2759"/>
<dbReference type="GO" id="GO:0022857">
    <property type="term" value="F:transmembrane transporter activity"/>
    <property type="evidence" value="ECO:0007669"/>
    <property type="project" value="TreeGrafter"/>
</dbReference>
<dbReference type="GO" id="GO:0005886">
    <property type="term" value="C:plasma membrane"/>
    <property type="evidence" value="ECO:0007669"/>
    <property type="project" value="TreeGrafter"/>
</dbReference>
<organism evidence="7 8">
    <name type="scientific">Gonapodya prolifera (strain JEL478)</name>
    <name type="common">Monoblepharis prolifera</name>
    <dbReference type="NCBI Taxonomy" id="1344416"/>
    <lineage>
        <taxon>Eukaryota</taxon>
        <taxon>Fungi</taxon>
        <taxon>Fungi incertae sedis</taxon>
        <taxon>Chytridiomycota</taxon>
        <taxon>Chytridiomycota incertae sedis</taxon>
        <taxon>Monoblepharidomycetes</taxon>
        <taxon>Monoblepharidales</taxon>
        <taxon>Gonapodyaceae</taxon>
        <taxon>Gonapodya</taxon>
    </lineage>
</organism>
<evidence type="ECO:0000256" key="1">
    <source>
        <dbReference type="ARBA" id="ARBA00004127"/>
    </source>
</evidence>
<keyword evidence="2" id="KW-0813">Transport</keyword>
<comment type="subcellular location">
    <subcellularLocation>
        <location evidence="1">Endomembrane system</location>
        <topology evidence="1">Multi-pass membrane protein</topology>
    </subcellularLocation>
</comment>
<dbReference type="Proteomes" id="UP000070544">
    <property type="component" value="Unassembled WGS sequence"/>
</dbReference>
<gene>
    <name evidence="7" type="ORF">M427DRAFT_102803</name>
</gene>
<evidence type="ECO:0000313" key="7">
    <source>
        <dbReference type="EMBL" id="KXS11093.1"/>
    </source>
</evidence>
<evidence type="ECO:0000256" key="6">
    <source>
        <dbReference type="SAM" id="Phobius"/>
    </source>
</evidence>
<accession>A0A139A403</accession>
<name>A0A139A403_GONPJ</name>
<protein>
    <submittedName>
        <fullName evidence="7">Uncharacterized protein</fullName>
    </submittedName>
</protein>
<feature type="non-terminal residue" evidence="7">
    <location>
        <position position="1"/>
    </location>
</feature>
<dbReference type="PANTHER" id="PTHR23501">
    <property type="entry name" value="MAJOR FACILITATOR SUPERFAMILY"/>
    <property type="match status" value="1"/>
</dbReference>
<sequence>IKRVDYAGLALLSGAYTALLLALSWGGGTYVWASGQVIGSLVVAVVTLGGFVWWEHKYAREPIMPMRLFKLWNYVLSIIALFFSGWAMYGLLYFIPVSLGLPLSEVAPMSRVYLP</sequence>
<dbReference type="GO" id="GO:0012505">
    <property type="term" value="C:endomembrane system"/>
    <property type="evidence" value="ECO:0007669"/>
    <property type="project" value="UniProtKB-SubCell"/>
</dbReference>
<dbReference type="EMBL" id="KQ965809">
    <property type="protein sequence ID" value="KXS11093.1"/>
    <property type="molecule type" value="Genomic_DNA"/>
</dbReference>
<dbReference type="AlphaFoldDB" id="A0A139A403"/>
<reference evidence="7 8" key="1">
    <citation type="journal article" date="2015" name="Genome Biol. Evol.">
        <title>Phylogenomic analyses indicate that early fungi evolved digesting cell walls of algal ancestors of land plants.</title>
        <authorList>
            <person name="Chang Y."/>
            <person name="Wang S."/>
            <person name="Sekimoto S."/>
            <person name="Aerts A.L."/>
            <person name="Choi C."/>
            <person name="Clum A."/>
            <person name="LaButti K.M."/>
            <person name="Lindquist E.A."/>
            <person name="Yee Ngan C."/>
            <person name="Ohm R.A."/>
            <person name="Salamov A.A."/>
            <person name="Grigoriev I.V."/>
            <person name="Spatafora J.W."/>
            <person name="Berbee M.L."/>
        </authorList>
    </citation>
    <scope>NUCLEOTIDE SEQUENCE [LARGE SCALE GENOMIC DNA]</scope>
    <source>
        <strain evidence="7 8">JEL478</strain>
    </source>
</reference>
<feature type="transmembrane region" description="Helical" evidence="6">
    <location>
        <begin position="31"/>
        <end position="54"/>
    </location>
</feature>
<evidence type="ECO:0000256" key="5">
    <source>
        <dbReference type="ARBA" id="ARBA00023136"/>
    </source>
</evidence>
<dbReference type="InterPro" id="IPR036259">
    <property type="entry name" value="MFS_trans_sf"/>
</dbReference>
<dbReference type="OMA" id="YAREPIM"/>
<evidence type="ECO:0000256" key="2">
    <source>
        <dbReference type="ARBA" id="ARBA00022448"/>
    </source>
</evidence>
<keyword evidence="5 6" id="KW-0472">Membrane</keyword>